<feature type="domain" description="Gfo/Idh/MocA-like oxidoreductase N-terminal" evidence="3">
    <location>
        <begin position="6"/>
        <end position="122"/>
    </location>
</feature>
<dbReference type="OrthoDB" id="9815825at2"/>
<dbReference type="GO" id="GO:0006740">
    <property type="term" value="P:NADPH regeneration"/>
    <property type="evidence" value="ECO:0007669"/>
    <property type="project" value="TreeGrafter"/>
</dbReference>
<evidence type="ECO:0000259" key="4">
    <source>
        <dbReference type="Pfam" id="PF02894"/>
    </source>
</evidence>
<dbReference type="Gene3D" id="3.30.360.10">
    <property type="entry name" value="Dihydrodipicolinate Reductase, domain 2"/>
    <property type="match status" value="1"/>
</dbReference>
<sequence length="348" mass="36730">MERTLAVGVIGAGSMGARHARNLHQYVAGAQIAGLYDPDSGRAREVAASCGEATVFGDPLALIADSSIDAVLIASPDATHAELVHACLQHGKPVLCEKPLAVTAEGALKIVQAEQEIGRRLVGVGLMRRFDPQHLAVERALASGAVGRGLLFKGVHRNAKVPQHLPGEVVITNSAVHDIDSARWLLGQEVTQVFVSAVRTRDTLSADTRDMLLLQLQLTGGCLATIEVTVAADYGYEVSAEIVGVSGTVTTGLPMDAVIRSGRKTFTDVPADWLERFQEAYIDELAAWTHSVRSGQAFSGASAWDGYQALVVTDACILALKSAAAVAVPTPERPALYDRAVSPEVPSL</sequence>
<dbReference type="SUPFAM" id="SSF51735">
    <property type="entry name" value="NAD(P)-binding Rossmann-fold domains"/>
    <property type="match status" value="1"/>
</dbReference>
<evidence type="ECO:0000313" key="5">
    <source>
        <dbReference type="EMBL" id="AFZ66855.1"/>
    </source>
</evidence>
<evidence type="ECO:0000313" key="6">
    <source>
        <dbReference type="Proteomes" id="UP000010467"/>
    </source>
</evidence>
<dbReference type="InterPro" id="IPR004104">
    <property type="entry name" value="Gfo/Idh/MocA-like_OxRdtase_C"/>
</dbReference>
<dbReference type="Gene3D" id="3.40.50.720">
    <property type="entry name" value="NAD(P)-binding Rossmann-like Domain"/>
    <property type="match status" value="1"/>
</dbReference>
<evidence type="ECO:0000256" key="1">
    <source>
        <dbReference type="ARBA" id="ARBA00010928"/>
    </source>
</evidence>
<keyword evidence="2" id="KW-0560">Oxidoreductase</keyword>
<dbReference type="SUPFAM" id="SSF55347">
    <property type="entry name" value="Glyceraldehyde-3-phosphate dehydrogenase-like, C-terminal domain"/>
    <property type="match status" value="1"/>
</dbReference>
<dbReference type="RefSeq" id="WP_015235163.1">
    <property type="nucleotide sequence ID" value="NC_019793.1"/>
</dbReference>
<dbReference type="PANTHER" id="PTHR42840">
    <property type="entry name" value="NAD(P)-BINDING ROSSMANN-FOLD SUPERFAMILY PROTEIN-RELATED"/>
    <property type="match status" value="1"/>
</dbReference>
<dbReference type="KEGG" id="dpd:Deipe_1305"/>
<dbReference type="HOGENOM" id="CLU_023194_0_1_0"/>
<gene>
    <name evidence="5" type="ordered locus">Deipe_1305</name>
</gene>
<dbReference type="Proteomes" id="UP000010467">
    <property type="component" value="Chromosome"/>
</dbReference>
<dbReference type="GO" id="GO:0005737">
    <property type="term" value="C:cytoplasm"/>
    <property type="evidence" value="ECO:0007669"/>
    <property type="project" value="TreeGrafter"/>
</dbReference>
<accession>L0A1G7</accession>
<reference evidence="6" key="1">
    <citation type="submission" date="2012-03" db="EMBL/GenBank/DDBJ databases">
        <title>Complete sequence of chromosome of Deinococcus peraridilitoris DSM 19664.</title>
        <authorList>
            <person name="Lucas S."/>
            <person name="Copeland A."/>
            <person name="Lapidus A."/>
            <person name="Glavina del Rio T."/>
            <person name="Dalin E."/>
            <person name="Tice H."/>
            <person name="Bruce D."/>
            <person name="Goodwin L."/>
            <person name="Pitluck S."/>
            <person name="Peters L."/>
            <person name="Mikhailova N."/>
            <person name="Lu M."/>
            <person name="Kyrpides N."/>
            <person name="Mavromatis K."/>
            <person name="Ivanova N."/>
            <person name="Brettin T."/>
            <person name="Detter J.C."/>
            <person name="Han C."/>
            <person name="Larimer F."/>
            <person name="Land M."/>
            <person name="Hauser L."/>
            <person name="Markowitz V."/>
            <person name="Cheng J.-F."/>
            <person name="Hugenholtz P."/>
            <person name="Woyke T."/>
            <person name="Wu D."/>
            <person name="Pukall R."/>
            <person name="Steenblock K."/>
            <person name="Brambilla E."/>
            <person name="Klenk H.-P."/>
            <person name="Eisen J.A."/>
        </authorList>
    </citation>
    <scope>NUCLEOTIDE SEQUENCE [LARGE SCALE GENOMIC DNA]</scope>
    <source>
        <strain evidence="6">DSM 19664 / LMG 22246 / CIP 109416 / KR-200</strain>
    </source>
</reference>
<protein>
    <submittedName>
        <fullName evidence="5">Putative dehydrogenase</fullName>
    </submittedName>
</protein>
<feature type="domain" description="Gfo/Idh/MocA-like oxidoreductase C-terminal" evidence="4">
    <location>
        <begin position="170"/>
        <end position="325"/>
    </location>
</feature>
<dbReference type="PATRIC" id="fig|937777.3.peg.1308"/>
<dbReference type="EMBL" id="CP003382">
    <property type="protein sequence ID" value="AFZ66855.1"/>
    <property type="molecule type" value="Genomic_DNA"/>
</dbReference>
<dbReference type="GO" id="GO:0000166">
    <property type="term" value="F:nucleotide binding"/>
    <property type="evidence" value="ECO:0007669"/>
    <property type="project" value="InterPro"/>
</dbReference>
<keyword evidence="6" id="KW-1185">Reference proteome</keyword>
<dbReference type="GO" id="GO:0016491">
    <property type="term" value="F:oxidoreductase activity"/>
    <property type="evidence" value="ECO:0007669"/>
    <property type="project" value="UniProtKB-KW"/>
</dbReference>
<dbReference type="Pfam" id="PF02894">
    <property type="entry name" value="GFO_IDH_MocA_C"/>
    <property type="match status" value="1"/>
</dbReference>
<evidence type="ECO:0000256" key="2">
    <source>
        <dbReference type="ARBA" id="ARBA00023002"/>
    </source>
</evidence>
<proteinExistence type="inferred from homology"/>
<dbReference type="InterPro" id="IPR000683">
    <property type="entry name" value="Gfo/Idh/MocA-like_OxRdtase_N"/>
</dbReference>
<comment type="similarity">
    <text evidence="1">Belongs to the Gfo/Idh/MocA family.</text>
</comment>
<evidence type="ECO:0000259" key="3">
    <source>
        <dbReference type="Pfam" id="PF01408"/>
    </source>
</evidence>
<dbReference type="AlphaFoldDB" id="L0A1G7"/>
<dbReference type="eggNOG" id="COG0673">
    <property type="taxonomic scope" value="Bacteria"/>
</dbReference>
<organism evidence="5 6">
    <name type="scientific">Deinococcus peraridilitoris (strain DSM 19664 / LMG 22246 / CIP 109416 / KR-200)</name>
    <dbReference type="NCBI Taxonomy" id="937777"/>
    <lineage>
        <taxon>Bacteria</taxon>
        <taxon>Thermotogati</taxon>
        <taxon>Deinococcota</taxon>
        <taxon>Deinococci</taxon>
        <taxon>Deinococcales</taxon>
        <taxon>Deinococcaceae</taxon>
        <taxon>Deinococcus</taxon>
    </lineage>
</organism>
<dbReference type="InterPro" id="IPR036291">
    <property type="entry name" value="NAD(P)-bd_dom_sf"/>
</dbReference>
<name>L0A1G7_DEIPD</name>
<dbReference type="PANTHER" id="PTHR42840:SF3">
    <property type="entry name" value="BINDING ROSSMANN FOLD OXIDOREDUCTASE, PUTATIVE (AFU_ORTHOLOGUE AFUA_2G10240)-RELATED"/>
    <property type="match status" value="1"/>
</dbReference>
<dbReference type="Pfam" id="PF01408">
    <property type="entry name" value="GFO_IDH_MocA"/>
    <property type="match status" value="1"/>
</dbReference>
<dbReference type="STRING" id="937777.Deipe_1305"/>